<dbReference type="AlphaFoldDB" id="A0A1B1TCY6"/>
<dbReference type="Gene3D" id="3.30.1360.120">
    <property type="entry name" value="Probable tRNA modification gtpase trme, domain 1"/>
    <property type="match status" value="1"/>
</dbReference>
<dbReference type="SUPFAM" id="SSF103025">
    <property type="entry name" value="Folate-binding domain"/>
    <property type="match status" value="1"/>
</dbReference>
<evidence type="ECO:0000256" key="1">
    <source>
        <dbReference type="ARBA" id="ARBA00022946"/>
    </source>
</evidence>
<evidence type="ECO:0008006" key="3">
    <source>
        <dbReference type="Google" id="ProtNLM"/>
    </source>
</evidence>
<reference evidence="2" key="2">
    <citation type="journal article" date="2015" name="ISME J.">
        <title>A new class of marine Euryarchaeota group II from the Mediterranean deep chlorophyll maximum.</title>
        <authorList>
            <person name="Martin-Cuadrado A.B."/>
            <person name="Garcia-Heredia I."/>
            <person name="Molto A.G."/>
            <person name="Lopez-Ubeda R."/>
            <person name="Kimes N."/>
            <person name="Lopez-Garcia P."/>
            <person name="Moreira D."/>
            <person name="Rodriguez-Valera F."/>
        </authorList>
    </citation>
    <scope>NUCLEOTIDE SEQUENCE</scope>
</reference>
<sequence>MAADNHSAELVRSGCAMIPPLANFVEIPTGVTLVSGKDARNHLNRILTVDVSDDTFLTRKASFICDLNGRITTYQMHADLGEQILLLHNDSMSENLRKTLTSGVPWNEKIEVSSGDGAIHRILIYGKHPEKTLVELGVKLEELHTDHWTEFMDSMISTIKIEEEFSIYEMLISTRNYSEITDLLQTSGVEIGEVNSAIAMLSIAGMIDLSIDVSGHIPYNLGLDRLVDLKKGCYPGQEIHARMESRDGIKKTTSTFKTNKQMPLGKSKSANKEQLDVISSLKFGEFWVNILILPKGISLSSEILVNTPEGEITLTSV</sequence>
<dbReference type="InterPro" id="IPR027266">
    <property type="entry name" value="TrmE/GcvT-like"/>
</dbReference>
<proteinExistence type="predicted"/>
<evidence type="ECO:0000313" key="2">
    <source>
        <dbReference type="EMBL" id="ANV80150.1"/>
    </source>
</evidence>
<dbReference type="InterPro" id="IPR045179">
    <property type="entry name" value="YgfZ/GcvT"/>
</dbReference>
<keyword evidence="1" id="KW-0809">Transit peptide</keyword>
<protein>
    <recommendedName>
        <fullName evidence="3">Aminomethyltransferase folate-binding domain-containing protein</fullName>
    </recommendedName>
</protein>
<dbReference type="InterPro" id="IPR017703">
    <property type="entry name" value="YgfZ/GCV_T_CS"/>
</dbReference>
<reference evidence="2" key="1">
    <citation type="submission" date="2014-11" db="EMBL/GenBank/DDBJ databases">
        <authorList>
            <person name="Zhu J."/>
            <person name="Qi W."/>
            <person name="Song R."/>
        </authorList>
    </citation>
    <scope>NUCLEOTIDE SEQUENCE</scope>
</reference>
<name>A0A1B1TCY6_9ARCH</name>
<dbReference type="EMBL" id="KP211875">
    <property type="protein sequence ID" value="ANV80150.1"/>
    <property type="molecule type" value="Genomic_DNA"/>
</dbReference>
<organism evidence="2">
    <name type="scientific">uncultured Poseidoniia archaeon</name>
    <dbReference type="NCBI Taxonomy" id="1697135"/>
    <lineage>
        <taxon>Archaea</taxon>
        <taxon>Methanobacteriati</taxon>
        <taxon>Thermoplasmatota</taxon>
        <taxon>Candidatus Poseidoniia</taxon>
        <taxon>environmental samples</taxon>
    </lineage>
</organism>
<dbReference type="PANTHER" id="PTHR22602">
    <property type="entry name" value="TRANSFERASE CAF17, MITOCHONDRIAL-RELATED"/>
    <property type="match status" value="1"/>
</dbReference>
<dbReference type="GO" id="GO:0016226">
    <property type="term" value="P:iron-sulfur cluster assembly"/>
    <property type="evidence" value="ECO:0007669"/>
    <property type="project" value="TreeGrafter"/>
</dbReference>
<dbReference type="PANTHER" id="PTHR22602:SF0">
    <property type="entry name" value="TRANSFERASE CAF17, MITOCHONDRIAL-RELATED"/>
    <property type="match status" value="1"/>
</dbReference>
<accession>A0A1B1TCY6</accession>
<dbReference type="NCBIfam" id="TIGR03317">
    <property type="entry name" value="ygfZ_signature"/>
    <property type="match status" value="1"/>
</dbReference>